<dbReference type="GO" id="GO:0003677">
    <property type="term" value="F:DNA binding"/>
    <property type="evidence" value="ECO:0007669"/>
    <property type="project" value="InterPro"/>
</dbReference>
<proteinExistence type="predicted"/>
<accession>A0A3E2NG41</accession>
<protein>
    <submittedName>
        <fullName evidence="2">XRE family transcriptional regulator</fullName>
    </submittedName>
</protein>
<name>A0A3E2NG41_9FIRM</name>
<dbReference type="SUPFAM" id="SSF47413">
    <property type="entry name" value="lambda repressor-like DNA-binding domains"/>
    <property type="match status" value="1"/>
</dbReference>
<dbReference type="AlphaFoldDB" id="A0A3E2NG41"/>
<dbReference type="InterPro" id="IPR001387">
    <property type="entry name" value="Cro/C1-type_HTH"/>
</dbReference>
<dbReference type="Gene3D" id="1.10.260.40">
    <property type="entry name" value="lambda repressor-like DNA-binding domains"/>
    <property type="match status" value="1"/>
</dbReference>
<dbReference type="EMBL" id="QOHO01000016">
    <property type="protein sequence ID" value="RFZ79881.1"/>
    <property type="molecule type" value="Genomic_DNA"/>
</dbReference>
<evidence type="ECO:0000313" key="3">
    <source>
        <dbReference type="Proteomes" id="UP000260680"/>
    </source>
</evidence>
<feature type="domain" description="HTH cro/C1-type" evidence="1">
    <location>
        <begin position="8"/>
        <end position="61"/>
    </location>
</feature>
<dbReference type="Pfam" id="PF01381">
    <property type="entry name" value="HTH_3"/>
    <property type="match status" value="1"/>
</dbReference>
<dbReference type="InterPro" id="IPR010982">
    <property type="entry name" value="Lambda_DNA-bd_dom_sf"/>
</dbReference>
<gene>
    <name evidence="2" type="ORF">DS742_05315</name>
</gene>
<sequence length="125" mass="14863">MESINYRVALIIEKLGMTKTAIAKRLKVSQQYISKLTTTGTPSERLIDDICREFNINEDWLRTGAGGEENMFIPDDMQYFQNVGKLGNEKNEFKKFYLNMMMGLPDEYWDYIYKEFKKFEEKKEE</sequence>
<dbReference type="PROSITE" id="PS50943">
    <property type="entry name" value="HTH_CROC1"/>
    <property type="match status" value="1"/>
</dbReference>
<dbReference type="SMART" id="SM00530">
    <property type="entry name" value="HTH_XRE"/>
    <property type="match status" value="1"/>
</dbReference>
<reference evidence="2 3" key="1">
    <citation type="submission" date="2018-07" db="EMBL/GenBank/DDBJ databases">
        <title>New species, Clostridium PI-S10-A1B.</title>
        <authorList>
            <person name="Krishna G."/>
            <person name="Summeta K."/>
            <person name="Shikha S."/>
            <person name="Prabhu P.B."/>
            <person name="Suresh K."/>
        </authorList>
    </citation>
    <scope>NUCLEOTIDE SEQUENCE [LARGE SCALE GENOMIC DNA]</scope>
    <source>
        <strain evidence="2 3">PI-S10-A1B</strain>
    </source>
</reference>
<evidence type="ECO:0000259" key="1">
    <source>
        <dbReference type="PROSITE" id="PS50943"/>
    </source>
</evidence>
<evidence type="ECO:0000313" key="2">
    <source>
        <dbReference type="EMBL" id="RFZ79881.1"/>
    </source>
</evidence>
<dbReference type="Proteomes" id="UP000260680">
    <property type="component" value="Unassembled WGS sequence"/>
</dbReference>
<dbReference type="CDD" id="cd00093">
    <property type="entry name" value="HTH_XRE"/>
    <property type="match status" value="1"/>
</dbReference>
<dbReference type="OrthoDB" id="2735991at2"/>
<comment type="caution">
    <text evidence="2">The sequence shown here is derived from an EMBL/GenBank/DDBJ whole genome shotgun (WGS) entry which is preliminary data.</text>
</comment>
<organism evidence="2 3">
    <name type="scientific">Lacrimispora amygdalina</name>
    <dbReference type="NCBI Taxonomy" id="253257"/>
    <lineage>
        <taxon>Bacteria</taxon>
        <taxon>Bacillati</taxon>
        <taxon>Bacillota</taxon>
        <taxon>Clostridia</taxon>
        <taxon>Lachnospirales</taxon>
        <taxon>Lachnospiraceae</taxon>
        <taxon>Lacrimispora</taxon>
    </lineage>
</organism>
<dbReference type="RefSeq" id="WP_117415979.1">
    <property type="nucleotide sequence ID" value="NZ_QOHO01000016.1"/>
</dbReference>